<dbReference type="Pfam" id="PF04389">
    <property type="entry name" value="Peptidase_M28"/>
    <property type="match status" value="1"/>
</dbReference>
<dbReference type="PROSITE" id="PS51257">
    <property type="entry name" value="PROKAR_LIPOPROTEIN"/>
    <property type="match status" value="1"/>
</dbReference>
<dbReference type="STRING" id="39060.SAMN05660706_1681"/>
<dbReference type="SUPFAM" id="SSF53187">
    <property type="entry name" value="Zn-dependent exopeptidases"/>
    <property type="match status" value="1"/>
</dbReference>
<dbReference type="OrthoDB" id="9762302at2"/>
<organism evidence="2 3">
    <name type="scientific">Desulfoscipio geothermicus DSM 3669</name>
    <dbReference type="NCBI Taxonomy" id="1121426"/>
    <lineage>
        <taxon>Bacteria</taxon>
        <taxon>Bacillati</taxon>
        <taxon>Bacillota</taxon>
        <taxon>Clostridia</taxon>
        <taxon>Eubacteriales</taxon>
        <taxon>Desulfallaceae</taxon>
        <taxon>Desulfoscipio</taxon>
    </lineage>
</organism>
<dbReference type="GO" id="GO:0008235">
    <property type="term" value="F:metalloexopeptidase activity"/>
    <property type="evidence" value="ECO:0007669"/>
    <property type="project" value="InterPro"/>
</dbReference>
<dbReference type="EMBL" id="FOYM01000068">
    <property type="protein sequence ID" value="SFR18747.1"/>
    <property type="molecule type" value="Genomic_DNA"/>
</dbReference>
<dbReference type="AlphaFoldDB" id="A0A1I6EM84"/>
<gene>
    <name evidence="2" type="ORF">SAMN05660706_1681</name>
</gene>
<dbReference type="InterPro" id="IPR045175">
    <property type="entry name" value="M28_fam"/>
</dbReference>
<name>A0A1I6EM84_9FIRM</name>
<evidence type="ECO:0000313" key="2">
    <source>
        <dbReference type="EMBL" id="SFR18747.1"/>
    </source>
</evidence>
<reference evidence="3" key="1">
    <citation type="submission" date="2016-10" db="EMBL/GenBank/DDBJ databases">
        <authorList>
            <person name="Varghese N."/>
            <person name="Submissions S."/>
        </authorList>
    </citation>
    <scope>NUCLEOTIDE SEQUENCE [LARGE SCALE GENOMIC DNA]</scope>
    <source>
        <strain evidence="3">DSM 3669</strain>
    </source>
</reference>
<evidence type="ECO:0000313" key="3">
    <source>
        <dbReference type="Proteomes" id="UP000199584"/>
    </source>
</evidence>
<keyword evidence="3" id="KW-1185">Reference proteome</keyword>
<dbReference type="PANTHER" id="PTHR12147:SF26">
    <property type="entry name" value="PEPTIDASE M28 DOMAIN-CONTAINING PROTEIN"/>
    <property type="match status" value="1"/>
</dbReference>
<dbReference type="RefSeq" id="WP_092488011.1">
    <property type="nucleotide sequence ID" value="NZ_FOYM01000068.1"/>
</dbReference>
<protein>
    <submittedName>
        <fullName evidence="2">Peptidase family M28</fullName>
    </submittedName>
</protein>
<dbReference type="GO" id="GO:0006508">
    <property type="term" value="P:proteolysis"/>
    <property type="evidence" value="ECO:0007669"/>
    <property type="project" value="InterPro"/>
</dbReference>
<sequence length="336" mass="37329">MFIKASTFNKRIYLMIIALFMLVAGCSTRSLGVEQQAAFGPTLTDPGLSPNLDKVMDNIRSISSYKRKIGSQGEKDTAAYLQKELESYGYLPQVQAFPYDLQKEFTRNFRDFKDDSFWDVDVRETQKDGESQNIIAIKKPYNDASKNIIVISAHYDDTGYGAVIDNATGVAILLEVARLIANTNCNAEVRFVFFGGEQFGLNGSRYYVSKLSGEEKKNMIANINLDNLGIKGTNNLILATIDGKENQASALFKIFLQNNELQIVTAPASDYVSFARAGIPAVSLGQLPMPIKMEDKYSSMEEMDKALIQIEKSLLDENRLKAAFNMVIKALGQAIN</sequence>
<dbReference type="Proteomes" id="UP000199584">
    <property type="component" value="Unassembled WGS sequence"/>
</dbReference>
<proteinExistence type="predicted"/>
<evidence type="ECO:0000259" key="1">
    <source>
        <dbReference type="Pfam" id="PF04389"/>
    </source>
</evidence>
<accession>A0A1I6EM84</accession>
<dbReference type="Gene3D" id="3.40.630.10">
    <property type="entry name" value="Zn peptidases"/>
    <property type="match status" value="1"/>
</dbReference>
<dbReference type="InterPro" id="IPR007484">
    <property type="entry name" value="Peptidase_M28"/>
</dbReference>
<dbReference type="PANTHER" id="PTHR12147">
    <property type="entry name" value="METALLOPEPTIDASE M28 FAMILY MEMBER"/>
    <property type="match status" value="1"/>
</dbReference>
<feature type="domain" description="Peptidase M28" evidence="1">
    <location>
        <begin position="133"/>
        <end position="289"/>
    </location>
</feature>